<gene>
    <name evidence="2" type="ORF">VP01_772g5</name>
</gene>
<dbReference type="Gene3D" id="3.90.70.80">
    <property type="match status" value="1"/>
</dbReference>
<dbReference type="STRING" id="27349.A0A0L6UBG3"/>
<dbReference type="Proteomes" id="UP000037035">
    <property type="component" value="Unassembled WGS sequence"/>
</dbReference>
<dbReference type="InterPro" id="IPR038765">
    <property type="entry name" value="Papain-like_cys_pep_sf"/>
</dbReference>
<keyword evidence="3" id="KW-1185">Reference proteome</keyword>
<evidence type="ECO:0000313" key="2">
    <source>
        <dbReference type="EMBL" id="KNZ45878.1"/>
    </source>
</evidence>
<reference evidence="2 3" key="1">
    <citation type="submission" date="2015-08" db="EMBL/GenBank/DDBJ databases">
        <title>Next Generation Sequencing and Analysis of the Genome of Puccinia sorghi L Schw, the Causal Agent of Maize Common Rust.</title>
        <authorList>
            <person name="Rochi L."/>
            <person name="Burguener G."/>
            <person name="Darino M."/>
            <person name="Turjanski A."/>
            <person name="Kreff E."/>
            <person name="Dieguez M.J."/>
            <person name="Sacco F."/>
        </authorList>
    </citation>
    <scope>NUCLEOTIDE SEQUENCE [LARGE SCALE GENOMIC DNA]</scope>
    <source>
        <strain evidence="2 3">RO10H11247</strain>
    </source>
</reference>
<evidence type="ECO:0000259" key="1">
    <source>
        <dbReference type="PROSITE" id="PS50802"/>
    </source>
</evidence>
<dbReference type="CDD" id="cd22744">
    <property type="entry name" value="OTU"/>
    <property type="match status" value="1"/>
</dbReference>
<dbReference type="VEuPathDB" id="FungiDB:VP01_772g5"/>
<proteinExistence type="predicted"/>
<protein>
    <recommendedName>
        <fullName evidence="1">OTU domain-containing protein</fullName>
    </recommendedName>
</protein>
<feature type="domain" description="OTU" evidence="1">
    <location>
        <begin position="41"/>
        <end position="154"/>
    </location>
</feature>
<dbReference type="EMBL" id="LAVV01013194">
    <property type="protein sequence ID" value="KNZ45878.1"/>
    <property type="molecule type" value="Genomic_DNA"/>
</dbReference>
<dbReference type="PANTHER" id="PTHR12419:SF11">
    <property type="entry name" value="OTU DOMAIN-CONTAINING PROTEIN DDB_G0284757"/>
    <property type="match status" value="1"/>
</dbReference>
<dbReference type="InterPro" id="IPR003323">
    <property type="entry name" value="OTU_dom"/>
</dbReference>
<dbReference type="SUPFAM" id="SSF54001">
    <property type="entry name" value="Cysteine proteinases"/>
    <property type="match status" value="1"/>
</dbReference>
<organism evidence="2 3">
    <name type="scientific">Puccinia sorghi</name>
    <dbReference type="NCBI Taxonomy" id="27349"/>
    <lineage>
        <taxon>Eukaryota</taxon>
        <taxon>Fungi</taxon>
        <taxon>Dikarya</taxon>
        <taxon>Basidiomycota</taxon>
        <taxon>Pucciniomycotina</taxon>
        <taxon>Pucciniomycetes</taxon>
        <taxon>Pucciniales</taxon>
        <taxon>Pucciniaceae</taxon>
        <taxon>Puccinia</taxon>
    </lineage>
</organism>
<sequence length="178" mass="19534">MGGCAGLSRDARIYASSIATTPPPTASTVELTAYGLPEFSATQGFIVGDGNCQYRALSHLAYGDQQYHDYVRRYVTRELARNDHLYAGSSETDHTSFMYRQRDSGEWGVEQTLAAAAQVYQKKIIVLSLASDPFFVAYGSDHDISGVYNPLKPISSNTFGAIVRTPHCSHNWSVKGLK</sequence>
<name>A0A0L6UBG3_9BASI</name>
<dbReference type="InterPro" id="IPR050704">
    <property type="entry name" value="Peptidase_C85-like"/>
</dbReference>
<dbReference type="GO" id="GO:0004843">
    <property type="term" value="F:cysteine-type deubiquitinase activity"/>
    <property type="evidence" value="ECO:0007669"/>
    <property type="project" value="TreeGrafter"/>
</dbReference>
<dbReference type="PROSITE" id="PS50802">
    <property type="entry name" value="OTU"/>
    <property type="match status" value="1"/>
</dbReference>
<dbReference type="AlphaFoldDB" id="A0A0L6UBG3"/>
<dbReference type="GO" id="GO:0016579">
    <property type="term" value="P:protein deubiquitination"/>
    <property type="evidence" value="ECO:0007669"/>
    <property type="project" value="TreeGrafter"/>
</dbReference>
<dbReference type="Pfam" id="PF02338">
    <property type="entry name" value="OTU"/>
    <property type="match status" value="1"/>
</dbReference>
<dbReference type="OrthoDB" id="2507542at2759"/>
<dbReference type="PANTHER" id="PTHR12419">
    <property type="entry name" value="OTU DOMAIN CONTAINING PROTEIN"/>
    <property type="match status" value="1"/>
</dbReference>
<evidence type="ECO:0000313" key="3">
    <source>
        <dbReference type="Proteomes" id="UP000037035"/>
    </source>
</evidence>
<comment type="caution">
    <text evidence="2">The sequence shown here is derived from an EMBL/GenBank/DDBJ whole genome shotgun (WGS) entry which is preliminary data.</text>
</comment>
<accession>A0A0L6UBG3</accession>